<gene>
    <name evidence="1" type="ORF">BJG93_00525</name>
</gene>
<dbReference type="OrthoDB" id="5959501at2"/>
<keyword evidence="2" id="KW-1185">Reference proteome</keyword>
<organism evidence="1 2">
    <name type="scientific">Paraburkholderia sprentiae WSM5005</name>
    <dbReference type="NCBI Taxonomy" id="754502"/>
    <lineage>
        <taxon>Bacteria</taxon>
        <taxon>Pseudomonadati</taxon>
        <taxon>Pseudomonadota</taxon>
        <taxon>Betaproteobacteria</taxon>
        <taxon>Burkholderiales</taxon>
        <taxon>Burkholderiaceae</taxon>
        <taxon>Paraburkholderia</taxon>
    </lineage>
</organism>
<sequence length="149" mass="16633">MHRRKCTYFLTRLMRVLAFIALAWIPVAYGKTCTQREASAADAAIDHLDTWAKLNEAFNKYAQCDDGEIADGNSEAVARLLVDHWHTLPQLGVLIKRNPSLKAFVLRHIDTTLDTDDLFRIAKLSTSSCPIGMSSLCRELAAATKKVMP</sequence>
<evidence type="ECO:0000313" key="1">
    <source>
        <dbReference type="EMBL" id="APA84052.2"/>
    </source>
</evidence>
<protein>
    <submittedName>
        <fullName evidence="1">Uncharacterized protein</fullName>
    </submittedName>
</protein>
<evidence type="ECO:0000313" key="2">
    <source>
        <dbReference type="Proteomes" id="UP000179860"/>
    </source>
</evidence>
<name>A0A1I9YCL9_9BURK</name>
<reference evidence="1" key="1">
    <citation type="submission" date="2016-09" db="EMBL/GenBank/DDBJ databases">
        <title>The Complete Genome of Burkholderia sprentiae wsm5005.</title>
        <authorList>
            <person name="De Meyer S."/>
            <person name="Wang P."/>
            <person name="Terpolilli J."/>
        </authorList>
    </citation>
    <scope>NUCLEOTIDE SEQUENCE [LARGE SCALE GENOMIC DNA]</scope>
    <source>
        <strain evidence="1">WSM5005</strain>
    </source>
</reference>
<accession>A0A1I9YCL9</accession>
<dbReference type="Proteomes" id="UP000179860">
    <property type="component" value="Chromosome 1"/>
</dbReference>
<proteinExistence type="predicted"/>
<dbReference type="EMBL" id="CP017561">
    <property type="protein sequence ID" value="APA84052.2"/>
    <property type="molecule type" value="Genomic_DNA"/>
</dbReference>
<dbReference type="KEGG" id="pspw:BJG93_00525"/>
<reference evidence="1" key="2">
    <citation type="submission" date="2021-06" db="EMBL/GenBank/DDBJ databases">
        <authorList>
            <person name="Rogers T.H."/>
            <person name="Ramsay J.P."/>
            <person name="Wang P."/>
            <person name="Terpolilli J."/>
        </authorList>
    </citation>
    <scope>NUCLEOTIDE SEQUENCE [LARGE SCALE GENOMIC DNA]</scope>
    <source>
        <strain evidence="1">WSM5005</strain>
    </source>
</reference>
<dbReference type="AlphaFoldDB" id="A0A1I9YCL9"/>